<gene>
    <name evidence="1" type="ORF">MAE30S32_17950</name>
</gene>
<dbReference type="AlphaFoldDB" id="A0A510PI92"/>
<dbReference type="Proteomes" id="UP000321223">
    <property type="component" value="Unassembled WGS sequence"/>
</dbReference>
<evidence type="ECO:0000313" key="1">
    <source>
        <dbReference type="EMBL" id="GCA93143.1"/>
    </source>
</evidence>
<evidence type="ECO:0000313" key="2">
    <source>
        <dbReference type="Proteomes" id="UP000321223"/>
    </source>
</evidence>
<proteinExistence type="predicted"/>
<name>A0A510PI92_MICAE</name>
<organism evidence="1 2">
    <name type="scientific">Microcystis aeruginosa 11-30S32</name>
    <dbReference type="NCBI Taxonomy" id="2358142"/>
    <lineage>
        <taxon>Bacteria</taxon>
        <taxon>Bacillati</taxon>
        <taxon>Cyanobacteriota</taxon>
        <taxon>Cyanophyceae</taxon>
        <taxon>Oscillatoriophycideae</taxon>
        <taxon>Chroococcales</taxon>
        <taxon>Microcystaceae</taxon>
        <taxon>Microcystis</taxon>
    </lineage>
</organism>
<sequence length="150" mass="16852">MKDVLNIGKKFREFVSSIKSNTIDKDKTRSTKQGNSTASLCLAVPASEVYKLRKGAPLSRDDVVRLIDCATEFLCVPESKNISVEIIDEEPSSESRLKFYVRINLKNGGNIIGKETQYGMKRELPLNVTGKVIQIGFLKNVSILRKFNRI</sequence>
<comment type="caution">
    <text evidence="1">The sequence shown here is derived from an EMBL/GenBank/DDBJ whole genome shotgun (WGS) entry which is preliminary data.</text>
</comment>
<dbReference type="EMBL" id="BHVU01000087">
    <property type="protein sequence ID" value="GCA93143.1"/>
    <property type="molecule type" value="Genomic_DNA"/>
</dbReference>
<accession>A0A510PI92</accession>
<dbReference type="RefSeq" id="WP_261779483.1">
    <property type="nucleotide sequence ID" value="NZ_BHVU01000087.1"/>
</dbReference>
<reference evidence="1 2" key="1">
    <citation type="journal article" date="2019" name="Appl. Environ. Microbiol.">
        <title>Co-occurrence of broad and narrow host-range viruses infecting the toxic bloom-forming cyanobacterium Microcystis aeruginosa.</title>
        <authorList>
            <person name="Morimoto D."/>
            <person name="Tominaga K."/>
            <person name="Nishimura Y."/>
            <person name="Yoshida N."/>
            <person name="Kimura S."/>
            <person name="Sako Y."/>
            <person name="Yoshida T."/>
        </authorList>
    </citation>
    <scope>NUCLEOTIDE SEQUENCE [LARGE SCALE GENOMIC DNA]</scope>
    <source>
        <strain evidence="1 2">11-30S32</strain>
    </source>
</reference>
<protein>
    <submittedName>
        <fullName evidence="1">Uncharacterized protein</fullName>
    </submittedName>
</protein>